<reference evidence="1" key="1">
    <citation type="submission" date="2020-04" db="EMBL/GenBank/DDBJ databases">
        <authorList>
            <person name="Broberg M."/>
        </authorList>
    </citation>
    <scope>NUCLEOTIDE SEQUENCE</scope>
</reference>
<gene>
    <name evidence="1" type="ORF">CRV2_00007608</name>
</gene>
<keyword evidence="2" id="KW-1185">Reference proteome</keyword>
<comment type="caution">
    <text evidence="1">The sequence shown here is derived from an EMBL/GenBank/DDBJ whole genome shotgun (WGS) entry which is preliminary data.</text>
</comment>
<evidence type="ECO:0000313" key="2">
    <source>
        <dbReference type="Proteomes" id="UP000836387"/>
    </source>
</evidence>
<name>A0ACA9TE25_BIOOC</name>
<accession>A0ACA9TE25</accession>
<dbReference type="EMBL" id="CADEHS020000003">
    <property type="protein sequence ID" value="CAG9939174.1"/>
    <property type="molecule type" value="Genomic_DNA"/>
</dbReference>
<reference evidence="1" key="2">
    <citation type="submission" date="2021-10" db="EMBL/GenBank/DDBJ databases">
        <authorList>
            <person name="Piombo E."/>
        </authorList>
    </citation>
    <scope>NUCLEOTIDE SEQUENCE</scope>
</reference>
<proteinExistence type="predicted"/>
<organism evidence="1 2">
    <name type="scientific">Clonostachys rosea f. rosea IK726</name>
    <dbReference type="NCBI Taxonomy" id="1349383"/>
    <lineage>
        <taxon>Eukaryota</taxon>
        <taxon>Fungi</taxon>
        <taxon>Dikarya</taxon>
        <taxon>Ascomycota</taxon>
        <taxon>Pezizomycotina</taxon>
        <taxon>Sordariomycetes</taxon>
        <taxon>Hypocreomycetidae</taxon>
        <taxon>Hypocreales</taxon>
        <taxon>Bionectriaceae</taxon>
        <taxon>Clonostachys</taxon>
    </lineage>
</organism>
<protein>
    <submittedName>
        <fullName evidence="1">Uncharacterized protein</fullName>
    </submittedName>
</protein>
<evidence type="ECO:0000313" key="1">
    <source>
        <dbReference type="EMBL" id="CAG9939174.1"/>
    </source>
</evidence>
<sequence>MAIPHLCNNILLRIVEFCDLETISTLQKVPTFNHLLTFETSIAKIMYRMATPVAPDEGNSPFLLKHDLKALEIASTYEIEAAKMSGRQDYPQSKPALVPMNTFGGVEEHQRRDHEIEVLLRAGSLLINEGPGGNPHSWPAFPNTNSKSLLQALLKRNMARCDVLADMEARAMFEVAKPSGLCSCTLESEDAALRHNSAMSVSCNNWMVGDSRLVPGHTLKLRTEYLQSLPLDSLIELYFLGTYLSECRHQKTFEPIRDLEYFACEHAFQEAVLSHGSWAVFNEFRGSGERSKHARQIREQIRKRMSLRPHEDPTKADVLHLDGLRTALHHMLLRRLGGEDIRKMGGLRAEVYKRVGAMIGAPEAFENPPSLEGRPDDVQNVNFEWF</sequence>
<dbReference type="Proteomes" id="UP000836387">
    <property type="component" value="Unassembled WGS sequence"/>
</dbReference>